<keyword evidence="2 5" id="KW-0812">Transmembrane</keyword>
<dbReference type="PANTHER" id="PTHR43483:SF3">
    <property type="entry name" value="MEMBRANE TRANSPORTER PROTEIN HI_0806-RELATED"/>
    <property type="match status" value="1"/>
</dbReference>
<dbReference type="AlphaFoldDB" id="A0A3D4SZZ7"/>
<feature type="transmembrane region" description="Helical" evidence="5">
    <location>
        <begin position="53"/>
        <end position="71"/>
    </location>
</feature>
<sequence length="219" mass="21892">VAAPNAVVAVIGSAVYALHGGAVDLFFAVPMMLGGLAGVNLGVQLVSRASPRILRLIFAAVLLIVGVRMVLDAAGVSVDALLSSGQSGPGHSVWLWCAALVFGVIVGAWASSLGLGGGLLTVPVLVMVLGTDLPTALGTSLLVMLPNSLASLVAHLRHGTADPAVGTRLALGAAPGAVVGVLVALAVPSRVLSGIFGVFALVMALRQMKTSRELSAPQQ</sequence>
<evidence type="ECO:0000313" key="7">
    <source>
        <dbReference type="Proteomes" id="UP000261739"/>
    </source>
</evidence>
<dbReference type="InterPro" id="IPR002781">
    <property type="entry name" value="TM_pro_TauE-like"/>
</dbReference>
<dbReference type="Pfam" id="PF01925">
    <property type="entry name" value="TauE"/>
    <property type="match status" value="2"/>
</dbReference>
<dbReference type="STRING" id="863239.GCA_000213935_02121"/>
<comment type="caution">
    <text evidence="6">The sequence shown here is derived from an EMBL/GenBank/DDBJ whole genome shotgun (WGS) entry which is preliminary data.</text>
</comment>
<keyword evidence="3 5" id="KW-1133">Transmembrane helix</keyword>
<reference evidence="6 7" key="1">
    <citation type="journal article" date="2018" name="Nat. Biotechnol.">
        <title>A standardized bacterial taxonomy based on genome phylogeny substantially revises the tree of life.</title>
        <authorList>
            <person name="Parks D.H."/>
            <person name="Chuvochina M."/>
            <person name="Waite D.W."/>
            <person name="Rinke C."/>
            <person name="Skarshewski A."/>
            <person name="Chaumeil P.A."/>
            <person name="Hugenholtz P."/>
        </authorList>
    </citation>
    <scope>NUCLEOTIDE SEQUENCE [LARGE SCALE GENOMIC DNA]</scope>
    <source>
        <strain evidence="6">UBA11247</strain>
    </source>
</reference>
<feature type="transmembrane region" description="Helical" evidence="5">
    <location>
        <begin position="177"/>
        <end position="205"/>
    </location>
</feature>
<dbReference type="PANTHER" id="PTHR43483">
    <property type="entry name" value="MEMBRANE TRANSPORTER PROTEIN HI_0806-RELATED"/>
    <property type="match status" value="1"/>
</dbReference>
<dbReference type="EMBL" id="DQID01000227">
    <property type="protein sequence ID" value="HCT14854.1"/>
    <property type="molecule type" value="Genomic_DNA"/>
</dbReference>
<keyword evidence="4 5" id="KW-0472">Membrane</keyword>
<gene>
    <name evidence="6" type="ORF">DIW82_08740</name>
</gene>
<organism evidence="6 7">
    <name type="scientific">Corynebacterium nuruki</name>
    <dbReference type="NCBI Taxonomy" id="1032851"/>
    <lineage>
        <taxon>Bacteria</taxon>
        <taxon>Bacillati</taxon>
        <taxon>Actinomycetota</taxon>
        <taxon>Actinomycetes</taxon>
        <taxon>Mycobacteriales</taxon>
        <taxon>Corynebacteriaceae</taxon>
        <taxon>Corynebacterium</taxon>
    </lineage>
</organism>
<feature type="transmembrane region" description="Helical" evidence="5">
    <location>
        <begin position="122"/>
        <end position="145"/>
    </location>
</feature>
<feature type="non-terminal residue" evidence="6">
    <location>
        <position position="1"/>
    </location>
</feature>
<protein>
    <recommendedName>
        <fullName evidence="5">Probable membrane transporter protein</fullName>
    </recommendedName>
</protein>
<feature type="transmembrane region" description="Helical" evidence="5">
    <location>
        <begin position="25"/>
        <end position="46"/>
    </location>
</feature>
<accession>A0A3D4SZZ7</accession>
<evidence type="ECO:0000256" key="2">
    <source>
        <dbReference type="ARBA" id="ARBA00022692"/>
    </source>
</evidence>
<evidence type="ECO:0000256" key="1">
    <source>
        <dbReference type="ARBA" id="ARBA00004141"/>
    </source>
</evidence>
<dbReference type="RefSeq" id="WP_273052086.1">
    <property type="nucleotide sequence ID" value="NZ_DAITTW010000169.1"/>
</dbReference>
<comment type="subcellular location">
    <subcellularLocation>
        <location evidence="5">Cell membrane</location>
        <topology evidence="5">Multi-pass membrane protein</topology>
    </subcellularLocation>
    <subcellularLocation>
        <location evidence="1">Membrane</location>
        <topology evidence="1">Multi-pass membrane protein</topology>
    </subcellularLocation>
</comment>
<keyword evidence="5" id="KW-1003">Cell membrane</keyword>
<feature type="transmembrane region" description="Helical" evidence="5">
    <location>
        <begin position="91"/>
        <end position="110"/>
    </location>
</feature>
<dbReference type="Proteomes" id="UP000261739">
    <property type="component" value="Unassembled WGS sequence"/>
</dbReference>
<evidence type="ECO:0000256" key="3">
    <source>
        <dbReference type="ARBA" id="ARBA00022989"/>
    </source>
</evidence>
<proteinExistence type="inferred from homology"/>
<evidence type="ECO:0000256" key="4">
    <source>
        <dbReference type="ARBA" id="ARBA00023136"/>
    </source>
</evidence>
<evidence type="ECO:0000256" key="5">
    <source>
        <dbReference type="RuleBase" id="RU363041"/>
    </source>
</evidence>
<comment type="similarity">
    <text evidence="5">Belongs to the 4-toluene sulfonate uptake permease (TSUP) (TC 2.A.102) family.</text>
</comment>
<evidence type="ECO:0000313" key="6">
    <source>
        <dbReference type="EMBL" id="HCT14854.1"/>
    </source>
</evidence>
<dbReference type="GO" id="GO:0005886">
    <property type="term" value="C:plasma membrane"/>
    <property type="evidence" value="ECO:0007669"/>
    <property type="project" value="UniProtKB-SubCell"/>
</dbReference>
<name>A0A3D4SZZ7_9CORY</name>